<evidence type="ECO:0000313" key="7">
    <source>
        <dbReference type="Proteomes" id="UP000658320"/>
    </source>
</evidence>
<dbReference type="PANTHER" id="PTHR30036:SF1">
    <property type="entry name" value="D-XYLOSE-BINDING PERIPLASMIC PROTEIN"/>
    <property type="match status" value="1"/>
</dbReference>
<protein>
    <submittedName>
        <fullName evidence="6">Solute-binding protein</fullName>
    </submittedName>
</protein>
<keyword evidence="7" id="KW-1185">Reference proteome</keyword>
<dbReference type="Pfam" id="PF13407">
    <property type="entry name" value="Peripla_BP_4"/>
    <property type="match status" value="1"/>
</dbReference>
<evidence type="ECO:0000256" key="4">
    <source>
        <dbReference type="SAM" id="Phobius"/>
    </source>
</evidence>
<gene>
    <name evidence="6" type="ORF">GCM10010251_69100</name>
</gene>
<keyword evidence="4" id="KW-0472">Membrane</keyword>
<reference evidence="6" key="1">
    <citation type="journal article" date="2014" name="Int. J. Syst. Evol. Microbiol.">
        <title>Complete genome sequence of Corynebacterium casei LMG S-19264T (=DSM 44701T), isolated from a smear-ripened cheese.</title>
        <authorList>
            <consortium name="US DOE Joint Genome Institute (JGI-PGF)"/>
            <person name="Walter F."/>
            <person name="Albersmeier A."/>
            <person name="Kalinowski J."/>
            <person name="Ruckert C."/>
        </authorList>
    </citation>
    <scope>NUCLEOTIDE SEQUENCE</scope>
    <source>
        <strain evidence="6">JCM 4346</strain>
    </source>
</reference>
<evidence type="ECO:0000313" key="6">
    <source>
        <dbReference type="EMBL" id="GGR42272.1"/>
    </source>
</evidence>
<reference evidence="6" key="2">
    <citation type="submission" date="2020-09" db="EMBL/GenBank/DDBJ databases">
        <authorList>
            <person name="Sun Q."/>
            <person name="Ohkuma M."/>
        </authorList>
    </citation>
    <scope>NUCLEOTIDE SEQUENCE</scope>
    <source>
        <strain evidence="6">JCM 4346</strain>
    </source>
</reference>
<dbReference type="InterPro" id="IPR025997">
    <property type="entry name" value="SBP_2_dom"/>
</dbReference>
<feature type="transmembrane region" description="Helical" evidence="4">
    <location>
        <begin position="65"/>
        <end position="85"/>
    </location>
</feature>
<dbReference type="PANTHER" id="PTHR30036">
    <property type="entry name" value="D-XYLOSE-BINDING PERIPLASMIC PROTEIN"/>
    <property type="match status" value="1"/>
</dbReference>
<sequence>MLDEGAAGAGPVGPGPHPPATGEAASRPAERQPRAPVGLPTRRDTARPFAPRRLRPVRPRRHTRACLRDALMVVAALFTAIALAACGPGTGSGSDGGNGPRIALLLPDATTARWETQDRPLLEKNIEELCGDCSVEHVNAKGEVALQQEQMHSMIAKGVDTIVLVAVDARSLRPAVRKADEAGIPVIAYDRLAEGPISGYVSFDGEEVGRLQGRALLEAMDDDNTPSGQIVMMNGDPSDPNAVSFKKGALSVLTGRVKIGKEYDTLQWRAEAANLNMSAAISALGVGNIHGVYAANDGLAAGSISALRANKVEPLPPVTGQDAELRAVQRIVSGHQYMTVYKPFAPEASGGAAMAVAAVRGESLDRVAPDEVKSSTGKTVPALMLTPVSVTVDNIKNTLVKDGVYTVRQICTSHLMAACDKAGLT</sequence>
<dbReference type="GO" id="GO:0030246">
    <property type="term" value="F:carbohydrate binding"/>
    <property type="evidence" value="ECO:0007669"/>
    <property type="project" value="TreeGrafter"/>
</dbReference>
<evidence type="ECO:0000256" key="1">
    <source>
        <dbReference type="ARBA" id="ARBA00004196"/>
    </source>
</evidence>
<dbReference type="InterPro" id="IPR028082">
    <property type="entry name" value="Peripla_BP_I"/>
</dbReference>
<evidence type="ECO:0000256" key="2">
    <source>
        <dbReference type="ARBA" id="ARBA00022729"/>
    </source>
</evidence>
<accession>A0A918KXX2</accession>
<dbReference type="GO" id="GO:0030288">
    <property type="term" value="C:outer membrane-bounded periplasmic space"/>
    <property type="evidence" value="ECO:0007669"/>
    <property type="project" value="TreeGrafter"/>
</dbReference>
<comment type="subcellular location">
    <subcellularLocation>
        <location evidence="1">Cell envelope</location>
    </subcellularLocation>
</comment>
<name>A0A918KXX2_9ACTN</name>
<evidence type="ECO:0000256" key="3">
    <source>
        <dbReference type="SAM" id="MobiDB-lite"/>
    </source>
</evidence>
<feature type="region of interest" description="Disordered" evidence="3">
    <location>
        <begin position="1"/>
        <end position="57"/>
    </location>
</feature>
<dbReference type="AlphaFoldDB" id="A0A918KXX2"/>
<keyword evidence="4" id="KW-0812">Transmembrane</keyword>
<proteinExistence type="predicted"/>
<keyword evidence="4" id="KW-1133">Transmembrane helix</keyword>
<dbReference type="EMBL" id="BMSX01000019">
    <property type="protein sequence ID" value="GGR42272.1"/>
    <property type="molecule type" value="Genomic_DNA"/>
</dbReference>
<evidence type="ECO:0000259" key="5">
    <source>
        <dbReference type="Pfam" id="PF13407"/>
    </source>
</evidence>
<comment type="caution">
    <text evidence="6">The sequence shown here is derived from an EMBL/GenBank/DDBJ whole genome shotgun (WGS) entry which is preliminary data.</text>
</comment>
<dbReference type="Gene3D" id="3.40.50.2300">
    <property type="match status" value="2"/>
</dbReference>
<dbReference type="Proteomes" id="UP000658320">
    <property type="component" value="Unassembled WGS sequence"/>
</dbReference>
<keyword evidence="2" id="KW-0732">Signal</keyword>
<organism evidence="6 7">
    <name type="scientific">Streptomyces aurantiogriseus</name>
    <dbReference type="NCBI Taxonomy" id="66870"/>
    <lineage>
        <taxon>Bacteria</taxon>
        <taxon>Bacillati</taxon>
        <taxon>Actinomycetota</taxon>
        <taxon>Actinomycetes</taxon>
        <taxon>Kitasatosporales</taxon>
        <taxon>Streptomycetaceae</taxon>
        <taxon>Streptomyces</taxon>
    </lineage>
</organism>
<dbReference type="SUPFAM" id="SSF53822">
    <property type="entry name" value="Periplasmic binding protein-like I"/>
    <property type="match status" value="1"/>
</dbReference>
<dbReference type="InterPro" id="IPR050555">
    <property type="entry name" value="Bact_Solute-Bind_Prot2"/>
</dbReference>
<feature type="domain" description="Periplasmic binding protein" evidence="5">
    <location>
        <begin position="102"/>
        <end position="362"/>
    </location>
</feature>